<evidence type="ECO:0000313" key="1">
    <source>
        <dbReference type="EMBL" id="RIB06375.1"/>
    </source>
</evidence>
<dbReference type="AlphaFoldDB" id="A0A397U7W0"/>
<dbReference type="SUPFAM" id="SSF81901">
    <property type="entry name" value="HCP-like"/>
    <property type="match status" value="1"/>
</dbReference>
<keyword evidence="2" id="KW-1185">Reference proteome</keyword>
<dbReference type="PANTHER" id="PTHR45011">
    <property type="entry name" value="DAP3-BINDING CELL DEATH ENHANCER 1"/>
    <property type="match status" value="1"/>
</dbReference>
<gene>
    <name evidence="1" type="ORF">C2G38_2046846</name>
</gene>
<dbReference type="InterPro" id="IPR011990">
    <property type="entry name" value="TPR-like_helical_dom_sf"/>
</dbReference>
<dbReference type="Pfam" id="PF08238">
    <property type="entry name" value="Sel1"/>
    <property type="match status" value="4"/>
</dbReference>
<accession>A0A397U7W0</accession>
<organism evidence="1 2">
    <name type="scientific">Gigaspora rosea</name>
    <dbReference type="NCBI Taxonomy" id="44941"/>
    <lineage>
        <taxon>Eukaryota</taxon>
        <taxon>Fungi</taxon>
        <taxon>Fungi incertae sedis</taxon>
        <taxon>Mucoromycota</taxon>
        <taxon>Glomeromycotina</taxon>
        <taxon>Glomeromycetes</taxon>
        <taxon>Diversisporales</taxon>
        <taxon>Gigasporaceae</taxon>
        <taxon>Gigaspora</taxon>
    </lineage>
</organism>
<dbReference type="InterPro" id="IPR006597">
    <property type="entry name" value="Sel1-like"/>
</dbReference>
<dbReference type="STRING" id="44941.A0A397U7W0"/>
<protein>
    <recommendedName>
        <fullName evidence="3">HCP-like protein</fullName>
    </recommendedName>
</protein>
<dbReference type="PANTHER" id="PTHR45011:SF1">
    <property type="entry name" value="DAP3-BINDING CELL DEATH ENHANCER 1"/>
    <property type="match status" value="1"/>
</dbReference>
<dbReference type="SMART" id="SM00671">
    <property type="entry name" value="SEL1"/>
    <property type="match status" value="4"/>
</dbReference>
<dbReference type="Gene3D" id="1.25.40.10">
    <property type="entry name" value="Tetratricopeptide repeat domain"/>
    <property type="match status" value="1"/>
</dbReference>
<sequence length="222" mass="25723">MGKKSPNYFSEIVKELYNLYNEERSKCSDSELIFNKLDQFLTKKKQNPIDIIKWCSDDQINPISKIILACCYRFGKWVKKDEFKAFIYYQKSADMEYAEGIFYVGVCYDEGIGVKKDKHKAFEYYKKSADMGNAMGMYNVGCCYDEGIGVEKDEYKAFEYYKKSADLGDVFGINNVGYCYQNGIGIEKDENKAFKYYQKSAEMGNASGTFNDKRNIEILVEL</sequence>
<dbReference type="InterPro" id="IPR052748">
    <property type="entry name" value="ISR_Activator"/>
</dbReference>
<dbReference type="Proteomes" id="UP000266673">
    <property type="component" value="Unassembled WGS sequence"/>
</dbReference>
<comment type="caution">
    <text evidence="1">The sequence shown here is derived from an EMBL/GenBank/DDBJ whole genome shotgun (WGS) entry which is preliminary data.</text>
</comment>
<dbReference type="OrthoDB" id="2384430at2759"/>
<dbReference type="EMBL" id="QKWP01001827">
    <property type="protein sequence ID" value="RIB06375.1"/>
    <property type="molecule type" value="Genomic_DNA"/>
</dbReference>
<evidence type="ECO:0008006" key="3">
    <source>
        <dbReference type="Google" id="ProtNLM"/>
    </source>
</evidence>
<proteinExistence type="predicted"/>
<reference evidence="1 2" key="1">
    <citation type="submission" date="2018-06" db="EMBL/GenBank/DDBJ databases">
        <title>Comparative genomics reveals the genomic features of Rhizophagus irregularis, R. cerebriforme, R. diaphanum and Gigaspora rosea, and their symbiotic lifestyle signature.</title>
        <authorList>
            <person name="Morin E."/>
            <person name="San Clemente H."/>
            <person name="Chen E.C.H."/>
            <person name="De La Providencia I."/>
            <person name="Hainaut M."/>
            <person name="Kuo A."/>
            <person name="Kohler A."/>
            <person name="Murat C."/>
            <person name="Tang N."/>
            <person name="Roy S."/>
            <person name="Loubradou J."/>
            <person name="Henrissat B."/>
            <person name="Grigoriev I.V."/>
            <person name="Corradi N."/>
            <person name="Roux C."/>
            <person name="Martin F.M."/>
        </authorList>
    </citation>
    <scope>NUCLEOTIDE SEQUENCE [LARGE SCALE GENOMIC DNA]</scope>
    <source>
        <strain evidence="1 2">DAOM 194757</strain>
    </source>
</reference>
<evidence type="ECO:0000313" key="2">
    <source>
        <dbReference type="Proteomes" id="UP000266673"/>
    </source>
</evidence>
<name>A0A397U7W0_9GLOM</name>